<dbReference type="InterPro" id="IPR003265">
    <property type="entry name" value="HhH-GPD_domain"/>
</dbReference>
<dbReference type="SMART" id="SM00478">
    <property type="entry name" value="ENDO3c"/>
    <property type="match status" value="1"/>
</dbReference>
<dbReference type="SUPFAM" id="SSF48150">
    <property type="entry name" value="DNA-glycosylase"/>
    <property type="match status" value="1"/>
</dbReference>
<comment type="caution">
    <text evidence="6">The sequence shown here is derived from an EMBL/GenBank/DDBJ whole genome shotgun (WGS) entry which is preliminary data.</text>
</comment>
<sequence length="217" mass="22925">MSVTIPRLETSDDIARALETLAAGDPVIARVLTETGVPAPRRREPGFEGLAHIVVAQQVSTASAAAIWARLRTAVEPFEACALAAASDETLREAGLSRPKIRTLRAVAEAAETGALRFESLRSLAAEDAHAALCAVHGIGPWTADIYLMFCLGHADAWPAGDLALQHAVGAASGLAHRPYAREMAEIGARWRPLRGAAALLFWAYYRVLKGGSGAPV</sequence>
<dbReference type="RefSeq" id="WP_261618136.1">
    <property type="nucleotide sequence ID" value="NZ_JALIDZ010000013.1"/>
</dbReference>
<reference evidence="6 7" key="1">
    <citation type="submission" date="2022-04" db="EMBL/GenBank/DDBJ databases">
        <authorList>
            <person name="Ye Y.-Q."/>
            <person name="Du Z.-J."/>
        </authorList>
    </citation>
    <scope>NUCLEOTIDE SEQUENCE [LARGE SCALE GENOMIC DNA]</scope>
    <source>
        <strain evidence="6 7">A6E488</strain>
    </source>
</reference>
<evidence type="ECO:0000256" key="3">
    <source>
        <dbReference type="ARBA" id="ARBA00022763"/>
    </source>
</evidence>
<proteinExistence type="predicted"/>
<accession>A0AAW5R612</accession>
<evidence type="ECO:0000256" key="2">
    <source>
        <dbReference type="ARBA" id="ARBA00012000"/>
    </source>
</evidence>
<evidence type="ECO:0000256" key="1">
    <source>
        <dbReference type="ARBA" id="ARBA00000086"/>
    </source>
</evidence>
<dbReference type="PANTHER" id="PTHR43003">
    <property type="entry name" value="DNA-3-METHYLADENINE GLYCOSYLASE"/>
    <property type="match status" value="1"/>
</dbReference>
<organism evidence="6 7">
    <name type="scientific">Microbaculum marinisediminis</name>
    <dbReference type="NCBI Taxonomy" id="2931392"/>
    <lineage>
        <taxon>Bacteria</taxon>
        <taxon>Pseudomonadati</taxon>
        <taxon>Pseudomonadota</taxon>
        <taxon>Alphaproteobacteria</taxon>
        <taxon>Hyphomicrobiales</taxon>
        <taxon>Tepidamorphaceae</taxon>
        <taxon>Microbaculum</taxon>
    </lineage>
</organism>
<dbReference type="InterPro" id="IPR011257">
    <property type="entry name" value="DNA_glycosylase"/>
</dbReference>
<name>A0AAW5R612_9HYPH</name>
<dbReference type="PANTHER" id="PTHR43003:SF13">
    <property type="entry name" value="DNA-3-METHYLADENINE GLYCOSYLASE 2"/>
    <property type="match status" value="1"/>
</dbReference>
<dbReference type="Proteomes" id="UP001320898">
    <property type="component" value="Unassembled WGS sequence"/>
</dbReference>
<dbReference type="GO" id="GO:0008725">
    <property type="term" value="F:DNA-3-methyladenine glycosylase activity"/>
    <property type="evidence" value="ECO:0007669"/>
    <property type="project" value="TreeGrafter"/>
</dbReference>
<dbReference type="Gene3D" id="1.10.340.30">
    <property type="entry name" value="Hypothetical protein, domain 2"/>
    <property type="match status" value="1"/>
</dbReference>
<keyword evidence="4" id="KW-0234">DNA repair</keyword>
<dbReference type="GO" id="GO:0032131">
    <property type="term" value="F:alkylated DNA binding"/>
    <property type="evidence" value="ECO:0007669"/>
    <property type="project" value="TreeGrafter"/>
</dbReference>
<evidence type="ECO:0000256" key="4">
    <source>
        <dbReference type="ARBA" id="ARBA00023204"/>
    </source>
</evidence>
<dbReference type="AlphaFoldDB" id="A0AAW5R612"/>
<dbReference type="Pfam" id="PF00730">
    <property type="entry name" value="HhH-GPD"/>
    <property type="match status" value="1"/>
</dbReference>
<protein>
    <recommendedName>
        <fullName evidence="2">DNA-3-methyladenine glycosylase II</fullName>
        <ecNumber evidence="2">3.2.2.21</ecNumber>
    </recommendedName>
</protein>
<dbReference type="GO" id="GO:0006307">
    <property type="term" value="P:DNA alkylation repair"/>
    <property type="evidence" value="ECO:0007669"/>
    <property type="project" value="TreeGrafter"/>
</dbReference>
<dbReference type="InterPro" id="IPR051912">
    <property type="entry name" value="Alkylbase_DNA_Glycosylase/TA"/>
</dbReference>
<dbReference type="Gene3D" id="1.10.1670.40">
    <property type="match status" value="1"/>
</dbReference>
<gene>
    <name evidence="6" type="ORF">MUB46_22005</name>
</gene>
<evidence type="ECO:0000313" key="6">
    <source>
        <dbReference type="EMBL" id="MCT8974549.1"/>
    </source>
</evidence>
<comment type="catalytic activity">
    <reaction evidence="1">
        <text>Hydrolysis of alkylated DNA, releasing 3-methyladenine, 3-methylguanine, 7-methylguanine and 7-methyladenine.</text>
        <dbReference type="EC" id="3.2.2.21"/>
    </reaction>
</comment>
<dbReference type="CDD" id="cd00056">
    <property type="entry name" value="ENDO3c"/>
    <property type="match status" value="1"/>
</dbReference>
<evidence type="ECO:0000259" key="5">
    <source>
        <dbReference type="SMART" id="SM00478"/>
    </source>
</evidence>
<evidence type="ECO:0000313" key="7">
    <source>
        <dbReference type="Proteomes" id="UP001320898"/>
    </source>
</evidence>
<dbReference type="GO" id="GO:0043916">
    <property type="term" value="F:DNA-7-methylguanine glycosylase activity"/>
    <property type="evidence" value="ECO:0007669"/>
    <property type="project" value="TreeGrafter"/>
</dbReference>
<dbReference type="EMBL" id="JALIDZ010000013">
    <property type="protein sequence ID" value="MCT8974549.1"/>
    <property type="molecule type" value="Genomic_DNA"/>
</dbReference>
<dbReference type="GO" id="GO:0005737">
    <property type="term" value="C:cytoplasm"/>
    <property type="evidence" value="ECO:0007669"/>
    <property type="project" value="TreeGrafter"/>
</dbReference>
<dbReference type="GO" id="GO:0032993">
    <property type="term" value="C:protein-DNA complex"/>
    <property type="evidence" value="ECO:0007669"/>
    <property type="project" value="TreeGrafter"/>
</dbReference>
<feature type="domain" description="HhH-GPD" evidence="5">
    <location>
        <begin position="55"/>
        <end position="206"/>
    </location>
</feature>
<dbReference type="GO" id="GO:0006285">
    <property type="term" value="P:base-excision repair, AP site formation"/>
    <property type="evidence" value="ECO:0007669"/>
    <property type="project" value="TreeGrafter"/>
</dbReference>
<dbReference type="EC" id="3.2.2.21" evidence="2"/>
<keyword evidence="7" id="KW-1185">Reference proteome</keyword>
<keyword evidence="3" id="KW-0227">DNA damage</keyword>